<dbReference type="KEGG" id="prag:EKN56_13270"/>
<dbReference type="AlphaFoldDB" id="A0A411WM72"/>
<dbReference type="Proteomes" id="UP000293154">
    <property type="component" value="Chromosome"/>
</dbReference>
<sequence>MRNIGGSVGLTLMANMLHSRTNMHYSRISDRVTESVDLSVSLENIKEIAFAQARLLSYLDIFYLMAAVCLIFIPLAFCLKHQRNVKRKRVVMWGMGIIFDVGVGVI</sequence>
<accession>A0A411WM72</accession>
<reference evidence="2 3" key="1">
    <citation type="submission" date="2019-03" db="EMBL/GenBank/DDBJ databases">
        <title>Pragia sp. nov. isolated from the gut tract of Carduelis flavirostris.</title>
        <authorList>
            <person name="Ge Y."/>
        </authorList>
    </citation>
    <scope>NUCLEOTIDE SEQUENCE [LARGE SCALE GENOMIC DNA]</scope>
    <source>
        <strain evidence="2 3">CF-458</strain>
    </source>
</reference>
<keyword evidence="1" id="KW-0812">Transmembrane</keyword>
<keyword evidence="1" id="KW-0472">Membrane</keyword>
<dbReference type="EMBL" id="CP034752">
    <property type="protein sequence ID" value="QBH97282.1"/>
    <property type="molecule type" value="Genomic_DNA"/>
</dbReference>
<evidence type="ECO:0008006" key="4">
    <source>
        <dbReference type="Google" id="ProtNLM"/>
    </source>
</evidence>
<feature type="transmembrane region" description="Helical" evidence="1">
    <location>
        <begin position="61"/>
        <end position="79"/>
    </location>
</feature>
<organism evidence="2 3">
    <name type="scientific">Limnobaculum zhutongyuii</name>
    <dbReference type="NCBI Taxonomy" id="2498113"/>
    <lineage>
        <taxon>Bacteria</taxon>
        <taxon>Pseudomonadati</taxon>
        <taxon>Pseudomonadota</taxon>
        <taxon>Gammaproteobacteria</taxon>
        <taxon>Enterobacterales</taxon>
        <taxon>Budviciaceae</taxon>
        <taxon>Limnobaculum</taxon>
    </lineage>
</organism>
<evidence type="ECO:0000313" key="3">
    <source>
        <dbReference type="Proteomes" id="UP000293154"/>
    </source>
</evidence>
<keyword evidence="3" id="KW-1185">Reference proteome</keyword>
<dbReference type="RefSeq" id="WP_130592216.1">
    <property type="nucleotide sequence ID" value="NZ_CP034752.1"/>
</dbReference>
<gene>
    <name evidence="2" type="ORF">EKN56_13270</name>
</gene>
<dbReference type="OrthoDB" id="9812221at2"/>
<evidence type="ECO:0000256" key="1">
    <source>
        <dbReference type="SAM" id="Phobius"/>
    </source>
</evidence>
<proteinExistence type="predicted"/>
<protein>
    <recommendedName>
        <fullName evidence="4">MFS transporter</fullName>
    </recommendedName>
</protein>
<evidence type="ECO:0000313" key="2">
    <source>
        <dbReference type="EMBL" id="QBH97282.1"/>
    </source>
</evidence>
<name>A0A411WM72_9GAMM</name>
<keyword evidence="1" id="KW-1133">Transmembrane helix</keyword>